<feature type="transmembrane region" description="Helical" evidence="1">
    <location>
        <begin position="20"/>
        <end position="36"/>
    </location>
</feature>
<reference evidence="2" key="1">
    <citation type="submission" date="2021-02" db="EMBL/GenBank/DDBJ databases">
        <authorList>
            <person name="Nowell W R."/>
        </authorList>
    </citation>
    <scope>NUCLEOTIDE SEQUENCE</scope>
</reference>
<keyword evidence="1" id="KW-0472">Membrane</keyword>
<comment type="caution">
    <text evidence="2">The sequence shown here is derived from an EMBL/GenBank/DDBJ whole genome shotgun (WGS) entry which is preliminary data.</text>
</comment>
<evidence type="ECO:0000256" key="1">
    <source>
        <dbReference type="SAM" id="Phobius"/>
    </source>
</evidence>
<dbReference type="EMBL" id="CAJOBA010015065">
    <property type="protein sequence ID" value="CAF3886132.1"/>
    <property type="molecule type" value="Genomic_DNA"/>
</dbReference>
<dbReference type="AlphaFoldDB" id="A0A8S2L5R0"/>
<protein>
    <submittedName>
        <fullName evidence="2">Uncharacterized protein</fullName>
    </submittedName>
</protein>
<dbReference type="Pfam" id="PF10324">
    <property type="entry name" value="7TM_GPCR_Srw"/>
    <property type="match status" value="1"/>
</dbReference>
<dbReference type="GO" id="GO:0008528">
    <property type="term" value="F:G protein-coupled peptide receptor activity"/>
    <property type="evidence" value="ECO:0007669"/>
    <property type="project" value="InterPro"/>
</dbReference>
<feature type="non-terminal residue" evidence="2">
    <location>
        <position position="1"/>
    </location>
</feature>
<proteinExistence type="predicted"/>
<dbReference type="Proteomes" id="UP000682733">
    <property type="component" value="Unassembled WGS sequence"/>
</dbReference>
<evidence type="ECO:0000313" key="3">
    <source>
        <dbReference type="Proteomes" id="UP000682733"/>
    </source>
</evidence>
<gene>
    <name evidence="2" type="ORF">TMI583_LOCUS20179</name>
</gene>
<sequence>HLNSSLVCGFHFFLTKIFDQLSPWLLVFLACNRLFLTKFPRSYKTSKTALLTTLSLLIFLIILNLHLLFGIGLGYSLSSPCL</sequence>
<keyword evidence="1" id="KW-1133">Transmembrane helix</keyword>
<dbReference type="InterPro" id="IPR019427">
    <property type="entry name" value="7TM_GPCR_serpentine_rcpt_Srw"/>
</dbReference>
<evidence type="ECO:0000313" key="2">
    <source>
        <dbReference type="EMBL" id="CAF3886132.1"/>
    </source>
</evidence>
<organism evidence="2 3">
    <name type="scientific">Didymodactylos carnosus</name>
    <dbReference type="NCBI Taxonomy" id="1234261"/>
    <lineage>
        <taxon>Eukaryota</taxon>
        <taxon>Metazoa</taxon>
        <taxon>Spiralia</taxon>
        <taxon>Gnathifera</taxon>
        <taxon>Rotifera</taxon>
        <taxon>Eurotatoria</taxon>
        <taxon>Bdelloidea</taxon>
        <taxon>Philodinida</taxon>
        <taxon>Philodinidae</taxon>
        <taxon>Didymodactylos</taxon>
    </lineage>
</organism>
<keyword evidence="1" id="KW-0812">Transmembrane</keyword>
<accession>A0A8S2L5R0</accession>
<feature type="non-terminal residue" evidence="2">
    <location>
        <position position="82"/>
    </location>
</feature>
<dbReference type="Gene3D" id="1.20.1070.10">
    <property type="entry name" value="Rhodopsin 7-helix transmembrane proteins"/>
    <property type="match status" value="1"/>
</dbReference>
<name>A0A8S2L5R0_9BILA</name>
<feature type="transmembrane region" description="Helical" evidence="1">
    <location>
        <begin position="48"/>
        <end position="75"/>
    </location>
</feature>